<feature type="transmembrane region" description="Helical" evidence="1">
    <location>
        <begin position="124"/>
        <end position="147"/>
    </location>
</feature>
<keyword evidence="1" id="KW-0812">Transmembrane</keyword>
<evidence type="ECO:0000313" key="3">
    <source>
        <dbReference type="EMBL" id="PAD71361.1"/>
    </source>
</evidence>
<keyword evidence="1" id="KW-1133">Transmembrane helix</keyword>
<keyword evidence="3" id="KW-0547">Nucleotide-binding</keyword>
<keyword evidence="1" id="KW-0472">Membrane</keyword>
<evidence type="ECO:0000259" key="2">
    <source>
        <dbReference type="Pfam" id="PF14501"/>
    </source>
</evidence>
<gene>
    <name evidence="3" type="ORF">CHH67_24630</name>
</gene>
<feature type="transmembrane region" description="Helical" evidence="1">
    <location>
        <begin position="83"/>
        <end position="104"/>
    </location>
</feature>
<feature type="transmembrane region" description="Helical" evidence="1">
    <location>
        <begin position="185"/>
        <end position="205"/>
    </location>
</feature>
<evidence type="ECO:0000256" key="1">
    <source>
        <dbReference type="SAM" id="Phobius"/>
    </source>
</evidence>
<feature type="transmembrane region" description="Helical" evidence="1">
    <location>
        <begin position="6"/>
        <end position="25"/>
    </location>
</feature>
<dbReference type="Gene3D" id="3.30.565.10">
    <property type="entry name" value="Histidine kinase-like ATPase, C-terminal domain"/>
    <property type="match status" value="1"/>
</dbReference>
<dbReference type="GO" id="GO:0005524">
    <property type="term" value="F:ATP binding"/>
    <property type="evidence" value="ECO:0007669"/>
    <property type="project" value="UniProtKB-KW"/>
</dbReference>
<dbReference type="EMBL" id="NPBY01000106">
    <property type="protein sequence ID" value="PAD71361.1"/>
    <property type="molecule type" value="Genomic_DNA"/>
</dbReference>
<feature type="transmembrane region" description="Helical" evidence="1">
    <location>
        <begin position="59"/>
        <end position="76"/>
    </location>
</feature>
<reference evidence="3 4" key="1">
    <citation type="submission" date="2017-07" db="EMBL/GenBank/DDBJ databases">
        <title>Isolation and whole genome analysis of endospore-forming bacteria from heroin.</title>
        <authorList>
            <person name="Kalinowski J."/>
            <person name="Ahrens B."/>
            <person name="Al-Dilaimi A."/>
            <person name="Winkler A."/>
            <person name="Wibberg D."/>
            <person name="Schleenbecker U."/>
            <person name="Ruckert C."/>
            <person name="Wolfel R."/>
            <person name="Grass G."/>
        </authorList>
    </citation>
    <scope>NUCLEOTIDE SEQUENCE [LARGE SCALE GENOMIC DNA]</scope>
    <source>
        <strain evidence="3 4">7537-G1</strain>
    </source>
</reference>
<dbReference type="Proteomes" id="UP000215596">
    <property type="component" value="Unassembled WGS sequence"/>
</dbReference>
<organism evidence="3 4">
    <name type="scientific">Paenibacillus campinasensis</name>
    <dbReference type="NCBI Taxonomy" id="66347"/>
    <lineage>
        <taxon>Bacteria</taxon>
        <taxon>Bacillati</taxon>
        <taxon>Bacillota</taxon>
        <taxon>Bacilli</taxon>
        <taxon>Bacillales</taxon>
        <taxon>Paenibacillaceae</taxon>
        <taxon>Paenibacillus</taxon>
    </lineage>
</organism>
<dbReference type="PANTHER" id="PTHR40448:SF1">
    <property type="entry name" value="TWO-COMPONENT SENSOR HISTIDINE KINASE"/>
    <property type="match status" value="1"/>
</dbReference>
<dbReference type="PANTHER" id="PTHR40448">
    <property type="entry name" value="TWO-COMPONENT SENSOR HISTIDINE KINASE"/>
    <property type="match status" value="1"/>
</dbReference>
<name>A0A268EE25_9BACL</name>
<dbReference type="CDD" id="cd16935">
    <property type="entry name" value="HATPase_AgrC-ComD-like"/>
    <property type="match status" value="1"/>
</dbReference>
<keyword evidence="3" id="KW-0067">ATP-binding</keyword>
<comment type="caution">
    <text evidence="3">The sequence shown here is derived from an EMBL/GenBank/DDBJ whole genome shotgun (WGS) entry which is preliminary data.</text>
</comment>
<feature type="domain" description="Sensor histidine kinase NatK-like C-terminal" evidence="2">
    <location>
        <begin position="328"/>
        <end position="425"/>
    </location>
</feature>
<dbReference type="InterPro" id="IPR032834">
    <property type="entry name" value="NatK-like_C"/>
</dbReference>
<dbReference type="SUPFAM" id="SSF55874">
    <property type="entry name" value="ATPase domain of HSP90 chaperone/DNA topoisomerase II/histidine kinase"/>
    <property type="match status" value="1"/>
</dbReference>
<dbReference type="AlphaFoldDB" id="A0A268EE25"/>
<feature type="transmembrane region" description="Helical" evidence="1">
    <location>
        <begin position="159"/>
        <end position="179"/>
    </location>
</feature>
<accession>A0A268EE25</accession>
<protein>
    <submittedName>
        <fullName evidence="3">ATP-binding protein</fullName>
    </submittedName>
</protein>
<proteinExistence type="predicted"/>
<evidence type="ECO:0000313" key="4">
    <source>
        <dbReference type="Proteomes" id="UP000215596"/>
    </source>
</evidence>
<dbReference type="InterPro" id="IPR036890">
    <property type="entry name" value="HATPase_C_sf"/>
</dbReference>
<dbReference type="OrthoDB" id="3173688at2"/>
<dbReference type="Pfam" id="PF14501">
    <property type="entry name" value="HATPase_c_5"/>
    <property type="match status" value="1"/>
</dbReference>
<dbReference type="GO" id="GO:0042802">
    <property type="term" value="F:identical protein binding"/>
    <property type="evidence" value="ECO:0007669"/>
    <property type="project" value="TreeGrafter"/>
</dbReference>
<dbReference type="RefSeq" id="WP_095268013.1">
    <property type="nucleotide sequence ID" value="NZ_NPBY01000106.1"/>
</dbReference>
<sequence>MDTIILLNLGVALVMAIQVNFYFNSVLGKESSKPSKWIYMIVFLVINAVYMTLHFPTLLSSALALGVIFCLSMGYEAELKLKVVFSVLYAVLFTLVDFICLYLLDPTISITEESFHWAKGPSPLLFSTSLLLSCTIMFAIVLIIRFLARRKRYPLNFRYYLLFISVPLISIYQVNVLSAYSEKNIHYFLSVFGYVVLNVLVVYILDTVIARFQLLHENAQLEQQMDYQDANYEKTVHSFKKIKSIIHDTNQQFLYVAECIERGRTDEAKEHIRVTLNKIEEAYHRVNTGHLVIDALVTNALNIGQANGIRIDTELRLQHGRELGIDRYDLCVVLGNMLDNALEASKKVRVAEDRHIRIHIRSSESALFLRIRNSVDREVPHLRSRKENPDYHGFGLMNIERICDKYGGHMTIETESLTFDNMVVLPFGSKVSLA</sequence>